<dbReference type="Gene3D" id="3.40.50.12230">
    <property type="match status" value="1"/>
</dbReference>
<proteinExistence type="predicted"/>
<evidence type="ECO:0000256" key="2">
    <source>
        <dbReference type="ARBA" id="ARBA00022917"/>
    </source>
</evidence>
<dbReference type="SUPFAM" id="SSF50486">
    <property type="entry name" value="FMT C-terminal domain-like"/>
    <property type="match status" value="1"/>
</dbReference>
<keyword evidence="2" id="KW-0648">Protein biosynthesis</keyword>
<keyword evidence="1 4" id="KW-0808">Transferase</keyword>
<dbReference type="EMBL" id="UOEK01000241">
    <property type="protein sequence ID" value="VAW02769.1"/>
    <property type="molecule type" value="Genomic_DNA"/>
</dbReference>
<dbReference type="GO" id="GO:0005829">
    <property type="term" value="C:cytosol"/>
    <property type="evidence" value="ECO:0007669"/>
    <property type="project" value="TreeGrafter"/>
</dbReference>
<gene>
    <name evidence="4" type="ORF">MNBD_ACTINO02-1157</name>
</gene>
<evidence type="ECO:0000256" key="1">
    <source>
        <dbReference type="ARBA" id="ARBA00022679"/>
    </source>
</evidence>
<organism evidence="4">
    <name type="scientific">hydrothermal vent metagenome</name>
    <dbReference type="NCBI Taxonomy" id="652676"/>
    <lineage>
        <taxon>unclassified sequences</taxon>
        <taxon>metagenomes</taxon>
        <taxon>ecological metagenomes</taxon>
    </lineage>
</organism>
<dbReference type="PANTHER" id="PTHR11138">
    <property type="entry name" value="METHIONYL-TRNA FORMYLTRANSFERASE"/>
    <property type="match status" value="1"/>
</dbReference>
<dbReference type="InterPro" id="IPR011034">
    <property type="entry name" value="Formyl_transferase-like_C_sf"/>
</dbReference>
<evidence type="ECO:0000313" key="4">
    <source>
        <dbReference type="EMBL" id="VAW02769.1"/>
    </source>
</evidence>
<feature type="domain" description="Formyl transferase C-terminal" evidence="3">
    <location>
        <begin position="65"/>
        <end position="152"/>
    </location>
</feature>
<sequence length="163" mass="16867">VLARVETPIGPEETGGSLTARLAHLGAEMVDDVLPSFLHGELRGAPQIGSAATHAARLTKGEAQLHPELSVAAFLRAVRAYNPRPGAWLSVNGERVKVHIAGEGVVAAEPGLIIPDADGRPNLGLADGSIALVSVQPPGKRIMCAEDWLRGIRGDTISVGGPV</sequence>
<dbReference type="InterPro" id="IPR005793">
    <property type="entry name" value="Formyl_trans_C"/>
</dbReference>
<dbReference type="CDD" id="cd08704">
    <property type="entry name" value="Met_tRNA_FMT_C"/>
    <property type="match status" value="1"/>
</dbReference>
<dbReference type="InterPro" id="IPR044135">
    <property type="entry name" value="Met-tRNA-FMT_C"/>
</dbReference>
<name>A0A3B0SQC9_9ZZZZ</name>
<dbReference type="Pfam" id="PF02911">
    <property type="entry name" value="Formyl_trans_C"/>
    <property type="match status" value="1"/>
</dbReference>
<reference evidence="4" key="1">
    <citation type="submission" date="2018-06" db="EMBL/GenBank/DDBJ databases">
        <authorList>
            <person name="Zhirakovskaya E."/>
        </authorList>
    </citation>
    <scope>NUCLEOTIDE SEQUENCE</scope>
</reference>
<dbReference type="GO" id="GO:0004479">
    <property type="term" value="F:methionyl-tRNA formyltransferase activity"/>
    <property type="evidence" value="ECO:0007669"/>
    <property type="project" value="UniProtKB-EC"/>
</dbReference>
<dbReference type="AlphaFoldDB" id="A0A3B0SQC9"/>
<protein>
    <submittedName>
        <fullName evidence="4">Methionyl-tRNA formyltransferase</fullName>
        <ecNumber evidence="4">2.1.2.9</ecNumber>
    </submittedName>
</protein>
<dbReference type="EC" id="2.1.2.9" evidence="4"/>
<feature type="non-terminal residue" evidence="4">
    <location>
        <position position="1"/>
    </location>
</feature>
<dbReference type="InterPro" id="IPR036477">
    <property type="entry name" value="Formyl_transf_N_sf"/>
</dbReference>
<evidence type="ECO:0000259" key="3">
    <source>
        <dbReference type="Pfam" id="PF02911"/>
    </source>
</evidence>
<dbReference type="PANTHER" id="PTHR11138:SF5">
    <property type="entry name" value="METHIONYL-TRNA FORMYLTRANSFERASE, MITOCHONDRIAL"/>
    <property type="match status" value="1"/>
</dbReference>
<dbReference type="SUPFAM" id="SSF53328">
    <property type="entry name" value="Formyltransferase"/>
    <property type="match status" value="1"/>
</dbReference>
<accession>A0A3B0SQC9</accession>